<reference evidence="3" key="2">
    <citation type="submission" date="2010-07" db="EMBL/GenBank/DDBJ databases">
        <authorList>
            <consortium name="The Broad Institute Genome Sequencing Platform"/>
            <consortium name="Broad Institute Genome Sequencing Center for Infectious Disease"/>
            <person name="Ma L.-J."/>
            <person name="Dead R."/>
            <person name="Young S."/>
            <person name="Zeng Q."/>
            <person name="Koehrsen M."/>
            <person name="Alvarado L."/>
            <person name="Berlin A."/>
            <person name="Chapman S.B."/>
            <person name="Chen Z."/>
            <person name="Freedman E."/>
            <person name="Gellesch M."/>
            <person name="Goldberg J."/>
            <person name="Griggs A."/>
            <person name="Gujja S."/>
            <person name="Heilman E.R."/>
            <person name="Heiman D."/>
            <person name="Hepburn T."/>
            <person name="Howarth C."/>
            <person name="Jen D."/>
            <person name="Larson L."/>
            <person name="Mehta T."/>
            <person name="Neiman D."/>
            <person name="Pearson M."/>
            <person name="Roberts A."/>
            <person name="Saif S."/>
            <person name="Shea T."/>
            <person name="Shenoy N."/>
            <person name="Sisk P."/>
            <person name="Stolte C."/>
            <person name="Sykes S."/>
            <person name="Walk T."/>
            <person name="White J."/>
            <person name="Yandava C."/>
            <person name="Haas B."/>
            <person name="Nusbaum C."/>
            <person name="Birren B."/>
        </authorList>
    </citation>
    <scope>NUCLEOTIDE SEQUENCE</scope>
    <source>
        <strain evidence="3">R3-111a-1</strain>
    </source>
</reference>
<reference evidence="4" key="5">
    <citation type="submission" date="2018-04" db="UniProtKB">
        <authorList>
            <consortium name="EnsemblFungi"/>
        </authorList>
    </citation>
    <scope>IDENTIFICATION</scope>
    <source>
        <strain evidence="4">R3-111a-1</strain>
    </source>
</reference>
<gene>
    <name evidence="4" type="primary">20346037</name>
    <name evidence="3" type="ORF">GGTG_05579</name>
</gene>
<evidence type="ECO:0000259" key="2">
    <source>
        <dbReference type="Pfam" id="PF24968"/>
    </source>
</evidence>
<dbReference type="Pfam" id="PF24968">
    <property type="entry name" value="DUF7770"/>
    <property type="match status" value="1"/>
</dbReference>
<reference evidence="4" key="4">
    <citation type="journal article" date="2015" name="G3 (Bethesda)">
        <title>Genome sequences of three phytopathogenic species of the Magnaporthaceae family of fungi.</title>
        <authorList>
            <person name="Okagaki L.H."/>
            <person name="Nunes C.C."/>
            <person name="Sailsbery J."/>
            <person name="Clay B."/>
            <person name="Brown D."/>
            <person name="John T."/>
            <person name="Oh Y."/>
            <person name="Young N."/>
            <person name="Fitzgerald M."/>
            <person name="Haas B.J."/>
            <person name="Zeng Q."/>
            <person name="Young S."/>
            <person name="Adiconis X."/>
            <person name="Fan L."/>
            <person name="Levin J.Z."/>
            <person name="Mitchell T.K."/>
            <person name="Okubara P.A."/>
            <person name="Farman M.L."/>
            <person name="Kohn L.M."/>
            <person name="Birren B."/>
            <person name="Ma L.-J."/>
            <person name="Dean R.A."/>
        </authorList>
    </citation>
    <scope>NUCLEOTIDE SEQUENCE</scope>
    <source>
        <strain evidence="4">R3-111a-1</strain>
    </source>
</reference>
<feature type="region of interest" description="Disordered" evidence="1">
    <location>
        <begin position="80"/>
        <end position="105"/>
    </location>
</feature>
<dbReference type="AlphaFoldDB" id="J3NWB5"/>
<dbReference type="VEuPathDB" id="FungiDB:GGTG_05579"/>
<feature type="domain" description="DUF7770" evidence="2">
    <location>
        <begin position="101"/>
        <end position="233"/>
    </location>
</feature>
<evidence type="ECO:0000313" key="5">
    <source>
        <dbReference type="Proteomes" id="UP000006039"/>
    </source>
</evidence>
<dbReference type="Proteomes" id="UP000006039">
    <property type="component" value="Unassembled WGS sequence"/>
</dbReference>
<dbReference type="STRING" id="644352.J3NWB5"/>
<dbReference type="RefSeq" id="XP_009221647.1">
    <property type="nucleotide sequence ID" value="XM_009223383.1"/>
</dbReference>
<reference evidence="3" key="3">
    <citation type="submission" date="2010-09" db="EMBL/GenBank/DDBJ databases">
        <title>Annotation of Gaeumannomyces graminis var. tritici R3-111a-1.</title>
        <authorList>
            <consortium name="The Broad Institute Genome Sequencing Platform"/>
            <person name="Ma L.-J."/>
            <person name="Dead R."/>
            <person name="Young S.K."/>
            <person name="Zeng Q."/>
            <person name="Gargeya S."/>
            <person name="Fitzgerald M."/>
            <person name="Haas B."/>
            <person name="Abouelleil A."/>
            <person name="Alvarado L."/>
            <person name="Arachchi H.M."/>
            <person name="Berlin A."/>
            <person name="Brown A."/>
            <person name="Chapman S.B."/>
            <person name="Chen Z."/>
            <person name="Dunbar C."/>
            <person name="Freedman E."/>
            <person name="Gearin G."/>
            <person name="Gellesch M."/>
            <person name="Goldberg J."/>
            <person name="Griggs A."/>
            <person name="Gujja S."/>
            <person name="Heiman D."/>
            <person name="Howarth C."/>
            <person name="Larson L."/>
            <person name="Lui A."/>
            <person name="MacDonald P.J.P."/>
            <person name="Mehta T."/>
            <person name="Montmayeur A."/>
            <person name="Murphy C."/>
            <person name="Neiman D."/>
            <person name="Pearson M."/>
            <person name="Priest M."/>
            <person name="Roberts A."/>
            <person name="Saif S."/>
            <person name="Shea T."/>
            <person name="Shenoy N."/>
            <person name="Sisk P."/>
            <person name="Stolte C."/>
            <person name="Sykes S."/>
            <person name="Yandava C."/>
            <person name="Wortman J."/>
            <person name="Nusbaum C."/>
            <person name="Birren B."/>
        </authorList>
    </citation>
    <scope>NUCLEOTIDE SEQUENCE</scope>
    <source>
        <strain evidence="3">R3-111a-1</strain>
    </source>
</reference>
<dbReference type="eggNOG" id="ENOG502SWZY">
    <property type="taxonomic scope" value="Eukaryota"/>
</dbReference>
<sequence>MGACFSKKDEEEDLAPMVSRTSITHDHIYYTAPAFERVSYISHVERDMIRNVGNSVLQAYFVAEDVLEIGGNHWSIYLETTGTGGPADDEHLDQDGKEDHHRRSVRLSLSPSAYPGRNGPLARLQVQACPGSQRRLQGQHEVALPPLPGHVPAARFIDALADAERPNFEFTRAGRGGRGWVLDAAALFLRSGLLVDPDGHRQAELARAIVGATWGGDEGAPTPAPPLRRGTYYRVTSVGVGSRERPWDERGPDEVVYWKGGELIREARYHQSGP</sequence>
<name>J3NWB5_GAET3</name>
<dbReference type="EMBL" id="GL385397">
    <property type="protein sequence ID" value="EJT75647.1"/>
    <property type="molecule type" value="Genomic_DNA"/>
</dbReference>
<accession>J3NWB5</accession>
<evidence type="ECO:0000313" key="3">
    <source>
        <dbReference type="EMBL" id="EJT75647.1"/>
    </source>
</evidence>
<reference evidence="5" key="1">
    <citation type="submission" date="2010-07" db="EMBL/GenBank/DDBJ databases">
        <title>The genome sequence of Gaeumannomyces graminis var. tritici strain R3-111a-1.</title>
        <authorList>
            <consortium name="The Broad Institute Genome Sequencing Platform"/>
            <person name="Ma L.-J."/>
            <person name="Dead R."/>
            <person name="Young S."/>
            <person name="Zeng Q."/>
            <person name="Koehrsen M."/>
            <person name="Alvarado L."/>
            <person name="Berlin A."/>
            <person name="Chapman S.B."/>
            <person name="Chen Z."/>
            <person name="Freedman E."/>
            <person name="Gellesch M."/>
            <person name="Goldberg J."/>
            <person name="Griggs A."/>
            <person name="Gujja S."/>
            <person name="Heilman E.R."/>
            <person name="Heiman D."/>
            <person name="Hepburn T."/>
            <person name="Howarth C."/>
            <person name="Jen D."/>
            <person name="Larson L."/>
            <person name="Mehta T."/>
            <person name="Neiman D."/>
            <person name="Pearson M."/>
            <person name="Roberts A."/>
            <person name="Saif S."/>
            <person name="Shea T."/>
            <person name="Shenoy N."/>
            <person name="Sisk P."/>
            <person name="Stolte C."/>
            <person name="Sykes S."/>
            <person name="Walk T."/>
            <person name="White J."/>
            <person name="Yandava C."/>
            <person name="Haas B."/>
            <person name="Nusbaum C."/>
            <person name="Birren B."/>
        </authorList>
    </citation>
    <scope>NUCLEOTIDE SEQUENCE [LARGE SCALE GENOMIC DNA]</scope>
    <source>
        <strain evidence="5">R3-111a-1</strain>
    </source>
</reference>
<dbReference type="InterPro" id="IPR056672">
    <property type="entry name" value="DUF7770"/>
</dbReference>
<evidence type="ECO:0000256" key="1">
    <source>
        <dbReference type="SAM" id="MobiDB-lite"/>
    </source>
</evidence>
<dbReference type="OrthoDB" id="3527137at2759"/>
<keyword evidence="5" id="KW-1185">Reference proteome</keyword>
<dbReference type="HOGENOM" id="CLU_085826_2_0_1"/>
<proteinExistence type="predicted"/>
<dbReference type="GeneID" id="20346037"/>
<protein>
    <recommendedName>
        <fullName evidence="2">DUF7770 domain-containing protein</fullName>
    </recommendedName>
</protein>
<dbReference type="EnsemblFungi" id="EJT75647">
    <property type="protein sequence ID" value="EJT75647"/>
    <property type="gene ID" value="GGTG_05579"/>
</dbReference>
<evidence type="ECO:0000313" key="4">
    <source>
        <dbReference type="EnsemblFungi" id="EJT75647"/>
    </source>
</evidence>
<organism evidence="3">
    <name type="scientific">Gaeumannomyces tritici (strain R3-111a-1)</name>
    <name type="common">Wheat and barley take-all root rot fungus</name>
    <name type="synonym">Gaeumannomyces graminis var. tritici</name>
    <dbReference type="NCBI Taxonomy" id="644352"/>
    <lineage>
        <taxon>Eukaryota</taxon>
        <taxon>Fungi</taxon>
        <taxon>Dikarya</taxon>
        <taxon>Ascomycota</taxon>
        <taxon>Pezizomycotina</taxon>
        <taxon>Sordariomycetes</taxon>
        <taxon>Sordariomycetidae</taxon>
        <taxon>Magnaporthales</taxon>
        <taxon>Magnaporthaceae</taxon>
        <taxon>Gaeumannomyces</taxon>
    </lineage>
</organism>